<dbReference type="OMA" id="RYESAFM"/>
<evidence type="ECO:0000313" key="2">
    <source>
        <dbReference type="EnsemblPlants" id="Solyc02g036210.1.1"/>
    </source>
</evidence>
<dbReference type="PhylomeDB" id="K4B5R4"/>
<organism evidence="2">
    <name type="scientific">Solanum lycopersicum</name>
    <name type="common">Tomato</name>
    <name type="synonym">Lycopersicon esculentum</name>
    <dbReference type="NCBI Taxonomy" id="4081"/>
    <lineage>
        <taxon>Eukaryota</taxon>
        <taxon>Viridiplantae</taxon>
        <taxon>Streptophyta</taxon>
        <taxon>Embryophyta</taxon>
        <taxon>Tracheophyta</taxon>
        <taxon>Spermatophyta</taxon>
        <taxon>Magnoliopsida</taxon>
        <taxon>eudicotyledons</taxon>
        <taxon>Gunneridae</taxon>
        <taxon>Pentapetalae</taxon>
        <taxon>asterids</taxon>
        <taxon>lamiids</taxon>
        <taxon>Solanales</taxon>
        <taxon>Solanaceae</taxon>
        <taxon>Solanoideae</taxon>
        <taxon>Solaneae</taxon>
        <taxon>Solanum</taxon>
        <taxon>Solanum subgen. Lycopersicon</taxon>
    </lineage>
</organism>
<dbReference type="PANTHER" id="PTHR13018:SF93">
    <property type="entry name" value="PROTEIN OSCA1"/>
    <property type="match status" value="1"/>
</dbReference>
<evidence type="ECO:0000313" key="3">
    <source>
        <dbReference type="Proteomes" id="UP000004994"/>
    </source>
</evidence>
<feature type="compositionally biased region" description="Polar residues" evidence="1">
    <location>
        <begin position="142"/>
        <end position="154"/>
    </location>
</feature>
<dbReference type="EnsemblPlants" id="Solyc02g036210.1.1">
    <property type="protein sequence ID" value="Solyc02g036210.1.1"/>
    <property type="gene ID" value="Solyc02g036210.1"/>
</dbReference>
<name>K4B5R4_SOLLC</name>
<dbReference type="GO" id="GO:0005227">
    <property type="term" value="F:calcium-activated cation channel activity"/>
    <property type="evidence" value="ECO:0007669"/>
    <property type="project" value="InterPro"/>
</dbReference>
<reference evidence="2" key="1">
    <citation type="journal article" date="2012" name="Nature">
        <title>The tomato genome sequence provides insights into fleshy fruit evolution.</title>
        <authorList>
            <consortium name="Tomato Genome Consortium"/>
        </authorList>
    </citation>
    <scope>NUCLEOTIDE SEQUENCE [LARGE SCALE GENOMIC DNA]</scope>
    <source>
        <strain evidence="2">cv. Heinz 1706</strain>
    </source>
</reference>
<dbReference type="HOGENOM" id="CLU_1621843_0_0_1"/>
<reference evidence="2" key="2">
    <citation type="submission" date="2015-06" db="UniProtKB">
        <authorList>
            <consortium name="EnsemblPlants"/>
        </authorList>
    </citation>
    <scope>IDENTIFICATION</scope>
    <source>
        <strain evidence="2">cv. Heinz 1706</strain>
    </source>
</reference>
<accession>K4B5R4</accession>
<keyword evidence="3" id="KW-1185">Reference proteome</keyword>
<protein>
    <submittedName>
        <fullName evidence="2">Uncharacterized protein</fullName>
    </submittedName>
</protein>
<dbReference type="PaxDb" id="4081-Solyc02g036210.1.1"/>
<dbReference type="InterPro" id="IPR045122">
    <property type="entry name" value="Csc1-like"/>
</dbReference>
<dbReference type="AlphaFoldDB" id="K4B5R4"/>
<dbReference type="InParanoid" id="K4B5R4"/>
<dbReference type="eggNOG" id="KOG1134">
    <property type="taxonomic scope" value="Eukaryota"/>
</dbReference>
<dbReference type="PANTHER" id="PTHR13018">
    <property type="entry name" value="PROBABLE MEMBRANE PROTEIN DUF221-RELATED"/>
    <property type="match status" value="1"/>
</dbReference>
<feature type="region of interest" description="Disordered" evidence="1">
    <location>
        <begin position="118"/>
        <end position="164"/>
    </location>
</feature>
<proteinExistence type="predicted"/>
<dbReference type="STRING" id="4081.K4B5R4"/>
<evidence type="ECO:0000256" key="1">
    <source>
        <dbReference type="SAM" id="MobiDB-lite"/>
    </source>
</evidence>
<dbReference type="Gramene" id="Solyc02g036210.1.1">
    <property type="protein sequence ID" value="Solyc02g036210.1.1"/>
    <property type="gene ID" value="Solyc02g036210.1"/>
</dbReference>
<dbReference type="Proteomes" id="UP000004994">
    <property type="component" value="Chromosome 2"/>
</dbReference>
<sequence length="164" mass="18732">MQIINVYNQEYESGATFCPDVYRCIIFALVFSQISLLGLLSTKCAAQSTPFLIALPVLTLSSHYFCKGCYEPSFTRYPLQEAKRKDSIEQAKESKINLKYYLQKAYLHPVFRGDDVDDNEDVNDKLESNDVELIPMKRHSRGNTPGPNRISGASQEEMLQHQEE</sequence>